<name>A0ABQ3VJF5_9CHLR</name>
<organism evidence="1 2">
    <name type="scientific">Dictyobacter formicarum</name>
    <dbReference type="NCBI Taxonomy" id="2778368"/>
    <lineage>
        <taxon>Bacteria</taxon>
        <taxon>Bacillati</taxon>
        <taxon>Chloroflexota</taxon>
        <taxon>Ktedonobacteria</taxon>
        <taxon>Ktedonobacterales</taxon>
        <taxon>Dictyobacteraceae</taxon>
        <taxon>Dictyobacter</taxon>
    </lineage>
</organism>
<evidence type="ECO:0000313" key="2">
    <source>
        <dbReference type="Proteomes" id="UP000635565"/>
    </source>
</evidence>
<comment type="caution">
    <text evidence="1">The sequence shown here is derived from an EMBL/GenBank/DDBJ whole genome shotgun (WGS) entry which is preliminary data.</text>
</comment>
<accession>A0ABQ3VJF5</accession>
<dbReference type="EMBL" id="BNJJ01000010">
    <property type="protein sequence ID" value="GHO85809.1"/>
    <property type="molecule type" value="Genomic_DNA"/>
</dbReference>
<gene>
    <name evidence="1" type="ORF">KSZ_38150</name>
</gene>
<proteinExistence type="predicted"/>
<reference evidence="1 2" key="1">
    <citation type="journal article" date="2021" name="Int. J. Syst. Evol. Microbiol.">
        <title>Reticulibacter mediterranei gen. nov., sp. nov., within the new family Reticulibacteraceae fam. nov., and Ktedonospora formicarum gen. nov., sp. nov., Ktedonobacter robiniae sp. nov., Dictyobacter formicarum sp. nov. and Dictyobacter arantiisoli sp. nov., belonging to the class Ktedonobacteria.</title>
        <authorList>
            <person name="Yabe S."/>
            <person name="Zheng Y."/>
            <person name="Wang C.M."/>
            <person name="Sakai Y."/>
            <person name="Abe K."/>
            <person name="Yokota A."/>
            <person name="Donadio S."/>
            <person name="Cavaletti L."/>
            <person name="Monciardini P."/>
        </authorList>
    </citation>
    <scope>NUCLEOTIDE SEQUENCE [LARGE SCALE GENOMIC DNA]</scope>
    <source>
        <strain evidence="1 2">SOSP1-9</strain>
    </source>
</reference>
<keyword evidence="2" id="KW-1185">Reference proteome</keyword>
<sequence length="118" mass="13307">MSHAPEIERAEHMFDRIGERIGVLAARSTQRMQQFGMQMRARGIPEMGEVRAKIGQPAEAQQLSLEKAEAALDTMQERLSLIIGVAQMQSRRTVARIREGTEDILAEAQNIRRHSTPK</sequence>
<dbReference type="RefSeq" id="WP_201363453.1">
    <property type="nucleotide sequence ID" value="NZ_BNJJ01000010.1"/>
</dbReference>
<evidence type="ECO:0008006" key="3">
    <source>
        <dbReference type="Google" id="ProtNLM"/>
    </source>
</evidence>
<protein>
    <recommendedName>
        <fullName evidence="3">Phasin domain-containing protein</fullName>
    </recommendedName>
</protein>
<dbReference type="Proteomes" id="UP000635565">
    <property type="component" value="Unassembled WGS sequence"/>
</dbReference>
<evidence type="ECO:0000313" key="1">
    <source>
        <dbReference type="EMBL" id="GHO85809.1"/>
    </source>
</evidence>